<gene>
    <name evidence="2" type="ORF">K7B10_23090</name>
</gene>
<organism evidence="2 3">
    <name type="scientific">Streptomyces flavotricini</name>
    <dbReference type="NCBI Taxonomy" id="66888"/>
    <lineage>
        <taxon>Bacteria</taxon>
        <taxon>Bacillati</taxon>
        <taxon>Actinomycetota</taxon>
        <taxon>Actinomycetes</taxon>
        <taxon>Kitasatosporales</taxon>
        <taxon>Streptomycetaceae</taxon>
        <taxon>Streptomyces</taxon>
    </lineage>
</organism>
<evidence type="ECO:0000256" key="1">
    <source>
        <dbReference type="ARBA" id="ARBA00023172"/>
    </source>
</evidence>
<protein>
    <recommendedName>
        <fullName evidence="4">Integrase</fullName>
    </recommendedName>
</protein>
<comment type="caution">
    <text evidence="2">The sequence shown here is derived from an EMBL/GenBank/DDBJ whole genome shotgun (WGS) entry which is preliminary data.</text>
</comment>
<dbReference type="SUPFAM" id="SSF56349">
    <property type="entry name" value="DNA breaking-rejoining enzymes"/>
    <property type="match status" value="1"/>
</dbReference>
<dbReference type="EMBL" id="JAINUL010000001">
    <property type="protein sequence ID" value="MCC0097616.1"/>
    <property type="molecule type" value="Genomic_DNA"/>
</dbReference>
<accession>A0ABS8E8Z7</accession>
<dbReference type="Proteomes" id="UP001520654">
    <property type="component" value="Unassembled WGS sequence"/>
</dbReference>
<reference evidence="2 3" key="1">
    <citation type="submission" date="2021-08" db="EMBL/GenBank/DDBJ databases">
        <title>Genomic Architecture of Streptomyces flavotricini NGL1 and Streptomyces erythrochromogenes HMS4 With Differential Plant Beneficial attributes and laccase production capabilities.</title>
        <authorList>
            <person name="Salwan R."/>
            <person name="Kaur R."/>
            <person name="Sharma V."/>
        </authorList>
    </citation>
    <scope>NUCLEOTIDE SEQUENCE [LARGE SCALE GENOMIC DNA]</scope>
    <source>
        <strain evidence="2 3">NGL1</strain>
    </source>
</reference>
<evidence type="ECO:0008006" key="4">
    <source>
        <dbReference type="Google" id="ProtNLM"/>
    </source>
</evidence>
<proteinExistence type="predicted"/>
<sequence>MEFDRQEALEYGRSRGSYIPTRRSLLVEDPARPRVRMGGRWIPVSRLDAAERRRLLVATPGGGWEPAMVWLNQWGLPMSASGWKQVFADANVRCAARGVDLRATPHMLRHSYAVITLELLWRGHLQALGEMNERQRLTYQRVFGDPLNWVRIRLGHRSASTTAIYLHTLQELEMRTRLELVPEGAWEAPGFSEEGWREQPGVAA</sequence>
<dbReference type="InterPro" id="IPR011010">
    <property type="entry name" value="DNA_brk_join_enz"/>
</dbReference>
<keyword evidence="3" id="KW-1185">Reference proteome</keyword>
<keyword evidence="1" id="KW-0233">DNA recombination</keyword>
<dbReference type="Gene3D" id="1.10.443.10">
    <property type="entry name" value="Intergrase catalytic core"/>
    <property type="match status" value="1"/>
</dbReference>
<dbReference type="InterPro" id="IPR013762">
    <property type="entry name" value="Integrase-like_cat_sf"/>
</dbReference>
<evidence type="ECO:0000313" key="3">
    <source>
        <dbReference type="Proteomes" id="UP001520654"/>
    </source>
</evidence>
<name>A0ABS8E8Z7_9ACTN</name>
<evidence type="ECO:0000313" key="2">
    <source>
        <dbReference type="EMBL" id="MCC0097616.1"/>
    </source>
</evidence>